<proteinExistence type="predicted"/>
<accession>A0A1C4DI10</accession>
<evidence type="ECO:0000313" key="1">
    <source>
        <dbReference type="EMBL" id="SCC30993.1"/>
    </source>
</evidence>
<dbReference type="RefSeq" id="WP_088236661.1">
    <property type="nucleotide sequence ID" value="NZ_FMAY01000012.1"/>
</dbReference>
<dbReference type="EMBL" id="FMAY01000012">
    <property type="protein sequence ID" value="SCC30993.1"/>
    <property type="molecule type" value="Genomic_DNA"/>
</dbReference>
<dbReference type="OrthoDB" id="6540427at2"/>
<protein>
    <submittedName>
        <fullName evidence="1">Uncharacterized protein</fullName>
    </submittedName>
</protein>
<dbReference type="AlphaFoldDB" id="A0A1C4DI10"/>
<dbReference type="Proteomes" id="UP000198975">
    <property type="component" value="Unassembled WGS sequence"/>
</dbReference>
<gene>
    <name evidence="1" type="ORF">GA0061071_11298</name>
</gene>
<name>A0A1C4DI10_9ENTR</name>
<reference evidence="2" key="1">
    <citation type="submission" date="2016-08" db="EMBL/GenBank/DDBJ databases">
        <authorList>
            <person name="Varghese N."/>
            <person name="Submissions Spin"/>
        </authorList>
    </citation>
    <scope>NUCLEOTIDE SEQUENCE [LARGE SCALE GENOMIC DNA]</scope>
    <source>
        <strain evidence="2">REICA_082</strain>
    </source>
</reference>
<sequence length="75" mass="8789">MSRSILTLDDLRYLEHLRNIGHLVGELAAEQDSVILRRDPAERLQLISLIYLMTDQLDAVIERCNRRWLDGEEKV</sequence>
<keyword evidence="2" id="KW-1185">Reference proteome</keyword>
<organism evidence="1 2">
    <name type="scientific">Kosakonia oryzendophytica</name>
    <dbReference type="NCBI Taxonomy" id="1005665"/>
    <lineage>
        <taxon>Bacteria</taxon>
        <taxon>Pseudomonadati</taxon>
        <taxon>Pseudomonadota</taxon>
        <taxon>Gammaproteobacteria</taxon>
        <taxon>Enterobacterales</taxon>
        <taxon>Enterobacteriaceae</taxon>
        <taxon>Kosakonia</taxon>
    </lineage>
</organism>
<evidence type="ECO:0000313" key="2">
    <source>
        <dbReference type="Proteomes" id="UP000198975"/>
    </source>
</evidence>